<comment type="subunit">
    <text evidence="3">Homodimer.</text>
</comment>
<evidence type="ECO:0000256" key="2">
    <source>
        <dbReference type="ARBA" id="ARBA00023235"/>
    </source>
</evidence>
<keyword evidence="2 3" id="KW-0413">Isomerase</keyword>
<sequence>MSANGATNMSGELSPIDKAKYVAAKRAAEMVEDGMRVGLGTGSTAAWLVRHLGDMVRDNGLRIKGVPTSSRTAALAREVGIEVITLDEAKTLNITIDGADEFDRELNLIKGGGGALLQEKIVAAASEEVVIIADAAKEVGTLGAFPLPIEVIPFGWTTTQMLVEELLVSADVMGRKITLRMNGEKPFVTDEGNYILDLHLSRIGNARQLAMALNQMPGVVENGLFIDLCDKVIIGFSDGRVEIRDINEGTVSEDRITLADSDNLFSDI</sequence>
<evidence type="ECO:0000256" key="3">
    <source>
        <dbReference type="HAMAP-Rule" id="MF_00170"/>
    </source>
</evidence>
<dbReference type="EC" id="5.3.1.6" evidence="3"/>
<dbReference type="AlphaFoldDB" id="A0A1M5W7P2"/>
<feature type="active site" description="Proton acceptor" evidence="3">
    <location>
        <position position="119"/>
    </location>
</feature>
<dbReference type="InterPro" id="IPR004788">
    <property type="entry name" value="Ribose5P_isomerase_type_A"/>
</dbReference>
<feature type="binding site" evidence="3">
    <location>
        <position position="137"/>
    </location>
    <ligand>
        <name>substrate</name>
    </ligand>
</feature>
<comment type="catalytic activity">
    <reaction evidence="1 3">
        <text>aldehydo-D-ribose 5-phosphate = D-ribulose 5-phosphate</text>
        <dbReference type="Rhea" id="RHEA:14657"/>
        <dbReference type="ChEBI" id="CHEBI:58121"/>
        <dbReference type="ChEBI" id="CHEBI:58273"/>
        <dbReference type="EC" id="5.3.1.6"/>
    </reaction>
</comment>
<evidence type="ECO:0000313" key="4">
    <source>
        <dbReference type="EMBL" id="SHH83213.1"/>
    </source>
</evidence>
<dbReference type="UniPathway" id="UPA00115">
    <property type="reaction ID" value="UER00412"/>
</dbReference>
<dbReference type="InterPro" id="IPR020672">
    <property type="entry name" value="Ribose5P_isomerase_typA_subgr"/>
</dbReference>
<accession>A0A1M5W7P2</accession>
<proteinExistence type="inferred from homology"/>
<feature type="binding site" evidence="3">
    <location>
        <begin position="41"/>
        <end position="44"/>
    </location>
    <ligand>
        <name>substrate</name>
    </ligand>
</feature>
<dbReference type="GO" id="GO:0005829">
    <property type="term" value="C:cytosol"/>
    <property type="evidence" value="ECO:0007669"/>
    <property type="project" value="TreeGrafter"/>
</dbReference>
<comment type="function">
    <text evidence="3">Catalyzes the reversible conversion of ribose-5-phosphate to ribulose 5-phosphate.</text>
</comment>
<dbReference type="STRING" id="996342.SAMN05443551_3291"/>
<dbReference type="SUPFAM" id="SSF75445">
    <property type="entry name" value="D-ribose-5-phosphate isomerase (RpiA), lid domain"/>
    <property type="match status" value="1"/>
</dbReference>
<dbReference type="InterPro" id="IPR037171">
    <property type="entry name" value="NagB/RpiA_transferase-like"/>
</dbReference>
<dbReference type="Proteomes" id="UP000184221">
    <property type="component" value="Unassembled WGS sequence"/>
</dbReference>
<protein>
    <recommendedName>
        <fullName evidence="3">Ribose-5-phosphate isomerase A</fullName>
        <ecNumber evidence="3">5.3.1.6</ecNumber>
    </recommendedName>
    <alternativeName>
        <fullName evidence="3">Phosphoriboisomerase A</fullName>
        <shortName evidence="3">PRI</shortName>
    </alternativeName>
</protein>
<dbReference type="Pfam" id="PF06026">
    <property type="entry name" value="Rib_5-P_isom_A"/>
    <property type="match status" value="1"/>
</dbReference>
<reference evidence="4 5" key="1">
    <citation type="submission" date="2016-11" db="EMBL/GenBank/DDBJ databases">
        <authorList>
            <person name="Jaros S."/>
            <person name="Januszkiewicz K."/>
            <person name="Wedrychowicz H."/>
        </authorList>
    </citation>
    <scope>NUCLEOTIDE SEQUENCE [LARGE SCALE GENOMIC DNA]</scope>
    <source>
        <strain evidence="4 5">DSM 29431</strain>
    </source>
</reference>
<dbReference type="PANTHER" id="PTHR11934:SF0">
    <property type="entry name" value="RIBOSE-5-PHOSPHATE ISOMERASE"/>
    <property type="match status" value="1"/>
</dbReference>
<evidence type="ECO:0000313" key="5">
    <source>
        <dbReference type="Proteomes" id="UP000184221"/>
    </source>
</evidence>
<name>A0A1M5W7P2_9RHOB</name>
<comment type="pathway">
    <text evidence="3">Carbohydrate degradation; pentose phosphate pathway; D-ribose 5-phosphate from D-ribulose 5-phosphate (non-oxidative stage): step 1/1.</text>
</comment>
<organism evidence="4 5">
    <name type="scientific">Marivita hallyeonensis</name>
    <dbReference type="NCBI Taxonomy" id="996342"/>
    <lineage>
        <taxon>Bacteria</taxon>
        <taxon>Pseudomonadati</taxon>
        <taxon>Pseudomonadota</taxon>
        <taxon>Alphaproteobacteria</taxon>
        <taxon>Rhodobacterales</taxon>
        <taxon>Roseobacteraceae</taxon>
        <taxon>Marivita</taxon>
    </lineage>
</organism>
<dbReference type="Gene3D" id="3.40.50.1360">
    <property type="match status" value="1"/>
</dbReference>
<feature type="binding site" evidence="3">
    <location>
        <begin position="97"/>
        <end position="100"/>
    </location>
    <ligand>
        <name>substrate</name>
    </ligand>
</feature>
<dbReference type="GO" id="GO:0004751">
    <property type="term" value="F:ribose-5-phosphate isomerase activity"/>
    <property type="evidence" value="ECO:0007669"/>
    <property type="project" value="UniProtKB-UniRule"/>
</dbReference>
<dbReference type="CDD" id="cd01398">
    <property type="entry name" value="RPI_A"/>
    <property type="match status" value="1"/>
</dbReference>
<dbReference type="NCBIfam" id="NF001924">
    <property type="entry name" value="PRK00702.1"/>
    <property type="match status" value="1"/>
</dbReference>
<gene>
    <name evidence="3" type="primary">rpiA</name>
    <name evidence="4" type="ORF">SAMN05443551_3291</name>
</gene>
<evidence type="ECO:0000256" key="1">
    <source>
        <dbReference type="ARBA" id="ARBA00001713"/>
    </source>
</evidence>
<dbReference type="EMBL" id="FQXC01000004">
    <property type="protein sequence ID" value="SHH83213.1"/>
    <property type="molecule type" value="Genomic_DNA"/>
</dbReference>
<dbReference type="HAMAP" id="MF_00170">
    <property type="entry name" value="Rib_5P_isom_A"/>
    <property type="match status" value="1"/>
</dbReference>
<comment type="similarity">
    <text evidence="3">Belongs to the ribose 5-phosphate isomerase family.</text>
</comment>
<dbReference type="PANTHER" id="PTHR11934">
    <property type="entry name" value="RIBOSE-5-PHOSPHATE ISOMERASE"/>
    <property type="match status" value="1"/>
</dbReference>
<dbReference type="Gene3D" id="3.30.70.260">
    <property type="match status" value="1"/>
</dbReference>
<dbReference type="NCBIfam" id="TIGR00021">
    <property type="entry name" value="rpiA"/>
    <property type="match status" value="1"/>
</dbReference>
<dbReference type="GO" id="GO:0009052">
    <property type="term" value="P:pentose-phosphate shunt, non-oxidative branch"/>
    <property type="evidence" value="ECO:0007669"/>
    <property type="project" value="UniProtKB-UniRule"/>
</dbReference>
<dbReference type="GO" id="GO:0006014">
    <property type="term" value="P:D-ribose metabolic process"/>
    <property type="evidence" value="ECO:0007669"/>
    <property type="project" value="TreeGrafter"/>
</dbReference>
<keyword evidence="5" id="KW-1185">Reference proteome</keyword>
<dbReference type="SUPFAM" id="SSF100950">
    <property type="entry name" value="NagB/RpiA/CoA transferase-like"/>
    <property type="match status" value="1"/>
</dbReference>
<feature type="binding site" evidence="3">
    <location>
        <begin position="110"/>
        <end position="113"/>
    </location>
    <ligand>
        <name>substrate</name>
    </ligand>
</feature>
<dbReference type="FunFam" id="3.40.50.1360:FF:000001">
    <property type="entry name" value="Ribose-5-phosphate isomerase A"/>
    <property type="match status" value="1"/>
</dbReference>